<dbReference type="Proteomes" id="UP000805704">
    <property type="component" value="Chromosome 18"/>
</dbReference>
<proteinExistence type="predicted"/>
<name>A0ACB7F3A8_NIBAL</name>
<organism evidence="1 2">
    <name type="scientific">Nibea albiflora</name>
    <name type="common">Yellow drum</name>
    <name type="synonym">Corvina albiflora</name>
    <dbReference type="NCBI Taxonomy" id="240163"/>
    <lineage>
        <taxon>Eukaryota</taxon>
        <taxon>Metazoa</taxon>
        <taxon>Chordata</taxon>
        <taxon>Craniata</taxon>
        <taxon>Vertebrata</taxon>
        <taxon>Euteleostomi</taxon>
        <taxon>Actinopterygii</taxon>
        <taxon>Neopterygii</taxon>
        <taxon>Teleostei</taxon>
        <taxon>Neoteleostei</taxon>
        <taxon>Acanthomorphata</taxon>
        <taxon>Eupercaria</taxon>
        <taxon>Sciaenidae</taxon>
        <taxon>Nibea</taxon>
    </lineage>
</organism>
<accession>A0ACB7F3A8</accession>
<comment type="caution">
    <text evidence="1">The sequence shown here is derived from an EMBL/GenBank/DDBJ whole genome shotgun (WGS) entry which is preliminary data.</text>
</comment>
<keyword evidence="2" id="KW-1185">Reference proteome</keyword>
<gene>
    <name evidence="1" type="primary">MMS19</name>
    <name evidence="1" type="ORF">GBF38_011569</name>
</gene>
<evidence type="ECO:0000313" key="2">
    <source>
        <dbReference type="Proteomes" id="UP000805704"/>
    </source>
</evidence>
<dbReference type="EMBL" id="CM024806">
    <property type="protein sequence ID" value="KAG8008992.1"/>
    <property type="molecule type" value="Genomic_DNA"/>
</dbReference>
<protein>
    <submittedName>
        <fullName evidence="1">MMS19 nucleotide excision repair protein-like protein</fullName>
    </submittedName>
</protein>
<evidence type="ECO:0000313" key="1">
    <source>
        <dbReference type="EMBL" id="KAG8008992.1"/>
    </source>
</evidence>
<reference evidence="1" key="1">
    <citation type="submission" date="2020-04" db="EMBL/GenBank/DDBJ databases">
        <title>A chromosome-scale assembly and high-density genetic map of the yellow drum (Nibea albiflora) genome.</title>
        <authorList>
            <person name="Xu D."/>
            <person name="Zhang W."/>
            <person name="Chen R."/>
            <person name="Tan P."/>
            <person name="Wang L."/>
            <person name="Song H."/>
            <person name="Tian L."/>
            <person name="Zhu Q."/>
            <person name="Wang B."/>
        </authorList>
    </citation>
    <scope>NUCLEOTIDE SEQUENCE</scope>
    <source>
        <strain evidence="1">ZJHYS-2018</strain>
    </source>
</reference>
<sequence>MAADSALLLSLVEEYVSGLQDSKAKDTARGVKDGQFTVLQLVEALGLSLTSSQTHTRARGVQLLSEVLHECYGGLTEREVEVLIAFYENRLKDHHVIIPPVLQGLRALAKCTVLPPGSAVSMLRSLFQDVHVQSLMLVERACVYNMLINLMEIREAELKGLGADFVFGFVQSMDGERDPRNLLLAFQVAKNIVHRGYDLGKFTEELFEVTSCYFPIDFTPPPNDPHGITKEELIQMLRDVLTGTPLFAEFLLPLIIEKLDSDVQSAKLDSLQTLTACVSQYEHKDLAEFLEGLWASLRREVFQTTSEKIESAGLAALTALTSCLSRSVLNSDSEDSLCTFLDLVLEDCKHHLSEPDLKLVWPSAKLLQAACSGSSRASHLVTAAVMPSLVEQYNNRTQCAHRRTLLEVVQRFIQAVKASPSTENEESVFLSFRPSLCSMVFSALSENNASLQITATSVLASLAQQTGLLLDSDIELAIDHLTRLLLTEEDDRVSLAVVECVRALAALHPAAFITKLIPRLKNEMFSEPMKQDDNNEASEQQSHHAVRQRCLSALAAMSTRSSVVQESTPVLLEVLSSAHTGSVDFSVEEVVLACRSLQRIAEQVQDTEETGRCFHEIIIPRLLSLALQAALQDASPDRCSPLLEEVVLSAIVPVISTSCSRLQPTLAAQTASRAVSLFLDGDVSFLPDNSFPSHIQLLKVEVPQMDRLLSQLEEVSCTCSHPLSYTSAAKCFAGLVNKRAQGDSLDGLIQNTMKRVCSELDSASSSVRTQAFTFMIWLFSLLDDADLGPMAADGFSLLMSDSVDVLDRGCHADIRIMYRQRFFSENSAKLVQGFNNAPQGRLIISDKPNSVEATVCIISETLSVSPAEKKPNYLKALSNIVNKLPKQVQVTELPALLSLLLEALSCPDQGVQLSTLSCLQPVLIDPPSALILQLEALVSRLLALTSSPAMVLPFRARVLRALARPLDDKKRLVRSEAVRARAEWRSRGRNYDAELQRCRPEAALVEFGDYHPLKPIMVTDTKTRRGTRKGSTSSSSSSSSSAPADPLSSMLDGTDPLSMFAAASVGEAPAMSHSASAGDLGRKKREKEEEAVGPDFEPWSSKRGEILARFTTTEKLSILIEFLFAEGKAPSPGSAVSEKVRTRLEELDDLEEGSQRELLNLSQQDYANRIEELNQSLKEAWASDQKVKALKIVIQCSKLLSDTSVIQFYPSKFVLITDILDTFGRLVYDRIWTMCSDPRPLPDSFTVDDVNDTAKETCLNWFFKIASIRELLPRLYVEAAILKCNRFLNKSGIQETLPRLTAMIRGIGDPLVAAYTRAYLCRVGMEVAPHLKDSLNRNFFDLLGTFRQISGESVQNQLVLQRVEVPEYLTLYSPAINWILQCIAYRAPEACSHILHRAFILI</sequence>